<organism evidence="1 2">
    <name type="scientific">Xylaria curta</name>
    <dbReference type="NCBI Taxonomy" id="42375"/>
    <lineage>
        <taxon>Eukaryota</taxon>
        <taxon>Fungi</taxon>
        <taxon>Dikarya</taxon>
        <taxon>Ascomycota</taxon>
        <taxon>Pezizomycotina</taxon>
        <taxon>Sordariomycetes</taxon>
        <taxon>Xylariomycetidae</taxon>
        <taxon>Xylariales</taxon>
        <taxon>Xylariaceae</taxon>
        <taxon>Xylaria</taxon>
    </lineage>
</organism>
<keyword evidence="2" id="KW-1185">Reference proteome</keyword>
<proteinExistence type="predicted"/>
<protein>
    <submittedName>
        <fullName evidence="1">Uncharacterized protein</fullName>
    </submittedName>
</protein>
<reference evidence="1" key="1">
    <citation type="submission" date="2022-10" db="EMBL/GenBank/DDBJ databases">
        <title>Genome Sequence of Xylaria curta.</title>
        <authorList>
            <person name="Buettner E."/>
        </authorList>
    </citation>
    <scope>NUCLEOTIDE SEQUENCE</scope>
    <source>
        <strain evidence="1">Babe10</strain>
    </source>
</reference>
<dbReference type="EMBL" id="JAPDGR010001484">
    <property type="protein sequence ID" value="KAJ2982170.1"/>
    <property type="molecule type" value="Genomic_DNA"/>
</dbReference>
<evidence type="ECO:0000313" key="2">
    <source>
        <dbReference type="Proteomes" id="UP001143856"/>
    </source>
</evidence>
<accession>A0ACC1NSA4</accession>
<dbReference type="Proteomes" id="UP001143856">
    <property type="component" value="Unassembled WGS sequence"/>
</dbReference>
<sequence length="269" mass="31030">MGYYFECGTCYKVFERGWQARQNHLRSTGHHAPKFECDSCPSYFGSETARFQHMAALNHFSWECSICDETWPTEGQRIEHEHDDHNYCSECQRTFASRNNLRMHLNSRIHCDYQIQCPFCKKSHPTATGVAYHLESGSCPNAAGLNRDTLYKFVRNKDPGGIITKNLIGWSGEKQYEANDRSYNYSRQGWECYLCNRLFGSLPSLNQHLNSPTHQQSLYHCPNRGCRGDFKTLAAIINHLESESCGYIRFEKVQQGIQNVIGGDRLITF</sequence>
<comment type="caution">
    <text evidence="1">The sequence shown here is derived from an EMBL/GenBank/DDBJ whole genome shotgun (WGS) entry which is preliminary data.</text>
</comment>
<gene>
    <name evidence="1" type="ORF">NUW58_g6499</name>
</gene>
<evidence type="ECO:0000313" key="1">
    <source>
        <dbReference type="EMBL" id="KAJ2982170.1"/>
    </source>
</evidence>
<name>A0ACC1NSA4_9PEZI</name>